<comment type="subcellular location">
    <subcellularLocation>
        <location evidence="1">Cell membrane</location>
        <topology evidence="1">Multi-pass membrane protein</topology>
    </subcellularLocation>
</comment>
<dbReference type="PROSITE" id="PS50111">
    <property type="entry name" value="CHEMOTAXIS_TRANSDUC_2"/>
    <property type="match status" value="1"/>
</dbReference>
<dbReference type="Gene3D" id="1.10.287.950">
    <property type="entry name" value="Methyl-accepting chemotaxis protein"/>
    <property type="match status" value="1"/>
</dbReference>
<dbReference type="CDD" id="cd06225">
    <property type="entry name" value="HAMP"/>
    <property type="match status" value="1"/>
</dbReference>
<evidence type="ECO:0000256" key="10">
    <source>
        <dbReference type="SAM" id="Phobius"/>
    </source>
</evidence>
<dbReference type="Proteomes" id="UP000548632">
    <property type="component" value="Unassembled WGS sequence"/>
</dbReference>
<dbReference type="SMART" id="SM00283">
    <property type="entry name" value="MA"/>
    <property type="match status" value="1"/>
</dbReference>
<dbReference type="InterPro" id="IPR003660">
    <property type="entry name" value="HAMP_dom"/>
</dbReference>
<feature type="domain" description="Methyl-accepting transducer" evidence="11">
    <location>
        <begin position="359"/>
        <end position="595"/>
    </location>
</feature>
<evidence type="ECO:0000259" key="12">
    <source>
        <dbReference type="PROSITE" id="PS50885"/>
    </source>
</evidence>
<dbReference type="SUPFAM" id="SSF58104">
    <property type="entry name" value="Methyl-accepting chemotaxis protein (MCP) signaling domain"/>
    <property type="match status" value="1"/>
</dbReference>
<organism evidence="13 14">
    <name type="scientific">Thiospirillum jenense</name>
    <dbReference type="NCBI Taxonomy" id="1653858"/>
    <lineage>
        <taxon>Bacteria</taxon>
        <taxon>Pseudomonadati</taxon>
        <taxon>Pseudomonadota</taxon>
        <taxon>Gammaproteobacteria</taxon>
        <taxon>Chromatiales</taxon>
        <taxon>Chromatiaceae</taxon>
        <taxon>Thiospirillum</taxon>
    </lineage>
</organism>
<dbReference type="Pfam" id="PF00015">
    <property type="entry name" value="MCPsignal"/>
    <property type="match status" value="1"/>
</dbReference>
<dbReference type="GO" id="GO:0007165">
    <property type="term" value="P:signal transduction"/>
    <property type="evidence" value="ECO:0007669"/>
    <property type="project" value="UniProtKB-KW"/>
</dbReference>
<evidence type="ECO:0000256" key="4">
    <source>
        <dbReference type="ARBA" id="ARBA00022692"/>
    </source>
</evidence>
<evidence type="ECO:0000256" key="6">
    <source>
        <dbReference type="ARBA" id="ARBA00023136"/>
    </source>
</evidence>
<feature type="transmembrane region" description="Helical" evidence="10">
    <location>
        <begin position="281"/>
        <end position="302"/>
    </location>
</feature>
<dbReference type="CDD" id="cd12912">
    <property type="entry name" value="PDC2_MCP_like"/>
    <property type="match status" value="1"/>
</dbReference>
<dbReference type="Pfam" id="PF00672">
    <property type="entry name" value="HAMP"/>
    <property type="match status" value="1"/>
</dbReference>
<accession>A0A839HH26</accession>
<name>A0A839HH26_9GAMM</name>
<dbReference type="GO" id="GO:0006935">
    <property type="term" value="P:chemotaxis"/>
    <property type="evidence" value="ECO:0007669"/>
    <property type="project" value="UniProtKB-KW"/>
</dbReference>
<keyword evidence="7 9" id="KW-0807">Transducer</keyword>
<evidence type="ECO:0000256" key="5">
    <source>
        <dbReference type="ARBA" id="ARBA00022989"/>
    </source>
</evidence>
<evidence type="ECO:0000256" key="1">
    <source>
        <dbReference type="ARBA" id="ARBA00004651"/>
    </source>
</evidence>
<sequence>MNSFAQRTTHEHVLNTVRSMSDAYANKVNTEFAHSYAVAESLALAVYAVQQQNADRSIASAINRVLLIANPQFVGIGSYWEPNAFDNRDTEFANIAPEQDASGRYLPYWNRANGSIAVEPVADYETADWYSVPKITRQPWATEPYEFPIAGRAVLMVSLMVPILADNGSFLGAVGADYPLQRLQQMLSEVKLFNTGYASLVSNQGMYASHPDSQLLGNPAIDLPSSALDAIKNGQAYEYIDDEGLIHLIRPITPGKAPNSWALQLVFPFEIAMADVRKMSLLTAIIGAAGLLILAILIWSILTRIVSPLKTLAQEMSNWHGDVNHQITVARQDEIGVIGIAFNMFMSRLRELVQAIVKESRRLDTTAQELNTTNVNVAQQSQQQLSAANDMRQEMDSMVRSINEITQQANLLQELAQDTGHVTKTAAKTVTQTAEEIGQINQTMQAVAHGVQQLDDRSREISNIVNVIREIAEQTNLLALNAAIEAARAGEQGRGFAVVADEVRKLANRTAQATGEIANTITTIQKDSAIAVKEVRTTSEQVNQGVELSRAAATAIETIRVHADEMLERIAAVVAQANQQSNSSQALTYHVNHMDTLANASDQSIQLTQEQVQGLMTVAKKLNGLVAQFRS</sequence>
<dbReference type="Gene3D" id="3.30.450.20">
    <property type="entry name" value="PAS domain"/>
    <property type="match status" value="2"/>
</dbReference>
<dbReference type="InterPro" id="IPR004089">
    <property type="entry name" value="MCPsignal_dom"/>
</dbReference>
<evidence type="ECO:0000256" key="3">
    <source>
        <dbReference type="ARBA" id="ARBA00022500"/>
    </source>
</evidence>
<evidence type="ECO:0000313" key="13">
    <source>
        <dbReference type="EMBL" id="MBB1126526.1"/>
    </source>
</evidence>
<evidence type="ECO:0000313" key="14">
    <source>
        <dbReference type="Proteomes" id="UP000548632"/>
    </source>
</evidence>
<dbReference type="PANTHER" id="PTHR32089:SF112">
    <property type="entry name" value="LYSOZYME-LIKE PROTEIN-RELATED"/>
    <property type="match status" value="1"/>
</dbReference>
<evidence type="ECO:0000259" key="11">
    <source>
        <dbReference type="PROSITE" id="PS50111"/>
    </source>
</evidence>
<protein>
    <submittedName>
        <fullName evidence="13">Methyl-accepting chemotaxis protein</fullName>
    </submittedName>
</protein>
<gene>
    <name evidence="13" type="ORF">HUK38_09815</name>
</gene>
<evidence type="ECO:0000256" key="9">
    <source>
        <dbReference type="PROSITE-ProRule" id="PRU00284"/>
    </source>
</evidence>
<keyword evidence="6 10" id="KW-0472">Membrane</keyword>
<dbReference type="PANTHER" id="PTHR32089">
    <property type="entry name" value="METHYL-ACCEPTING CHEMOTAXIS PROTEIN MCPB"/>
    <property type="match status" value="1"/>
</dbReference>
<proteinExistence type="inferred from homology"/>
<evidence type="ECO:0000256" key="7">
    <source>
        <dbReference type="ARBA" id="ARBA00023224"/>
    </source>
</evidence>
<dbReference type="AlphaFoldDB" id="A0A839HH26"/>
<keyword evidence="4 10" id="KW-0812">Transmembrane</keyword>
<dbReference type="Pfam" id="PF02743">
    <property type="entry name" value="dCache_1"/>
    <property type="match status" value="1"/>
</dbReference>
<dbReference type="CDD" id="cd12913">
    <property type="entry name" value="PDC1_MCP_like"/>
    <property type="match status" value="1"/>
</dbReference>
<dbReference type="PROSITE" id="PS50885">
    <property type="entry name" value="HAMP"/>
    <property type="match status" value="1"/>
</dbReference>
<dbReference type="SMART" id="SM00304">
    <property type="entry name" value="HAMP"/>
    <property type="match status" value="2"/>
</dbReference>
<comment type="similarity">
    <text evidence="8">Belongs to the methyl-accepting chemotaxis (MCP) protein family.</text>
</comment>
<evidence type="ECO:0000256" key="8">
    <source>
        <dbReference type="ARBA" id="ARBA00029447"/>
    </source>
</evidence>
<keyword evidence="14" id="KW-1185">Reference proteome</keyword>
<keyword evidence="5 10" id="KW-1133">Transmembrane helix</keyword>
<comment type="caution">
    <text evidence="13">The sequence shown here is derived from an EMBL/GenBank/DDBJ whole genome shotgun (WGS) entry which is preliminary data.</text>
</comment>
<feature type="domain" description="HAMP" evidence="12">
    <location>
        <begin position="303"/>
        <end position="354"/>
    </location>
</feature>
<keyword evidence="2" id="KW-1003">Cell membrane</keyword>
<keyword evidence="3" id="KW-0145">Chemotaxis</keyword>
<dbReference type="EMBL" id="JABVCQ010000020">
    <property type="protein sequence ID" value="MBB1126526.1"/>
    <property type="molecule type" value="Genomic_DNA"/>
</dbReference>
<dbReference type="GO" id="GO:0005886">
    <property type="term" value="C:plasma membrane"/>
    <property type="evidence" value="ECO:0007669"/>
    <property type="project" value="UniProtKB-SubCell"/>
</dbReference>
<dbReference type="InterPro" id="IPR033479">
    <property type="entry name" value="dCache_1"/>
</dbReference>
<dbReference type="CDD" id="cd11386">
    <property type="entry name" value="MCP_signal"/>
    <property type="match status" value="1"/>
</dbReference>
<reference evidence="13 14" key="1">
    <citation type="journal article" date="2020" name="Arch. Microbiol.">
        <title>The genome sequence of the giant phototrophic gammaproteobacterium Thiospirillum jenense gives insight into its physiological properties and phylogenetic relationships.</title>
        <authorList>
            <person name="Imhoff J.F."/>
            <person name="Meyer T.E."/>
            <person name="Kyndt J.A."/>
        </authorList>
    </citation>
    <scope>NUCLEOTIDE SEQUENCE [LARGE SCALE GENOMIC DNA]</scope>
    <source>
        <strain evidence="13 14">DSM 216</strain>
    </source>
</reference>
<evidence type="ECO:0000256" key="2">
    <source>
        <dbReference type="ARBA" id="ARBA00022475"/>
    </source>
</evidence>